<feature type="transmembrane region" description="Helical" evidence="1">
    <location>
        <begin position="259"/>
        <end position="281"/>
    </location>
</feature>
<organism evidence="2 3">
    <name type="scientific">Pholiota conissans</name>
    <dbReference type="NCBI Taxonomy" id="109636"/>
    <lineage>
        <taxon>Eukaryota</taxon>
        <taxon>Fungi</taxon>
        <taxon>Dikarya</taxon>
        <taxon>Basidiomycota</taxon>
        <taxon>Agaricomycotina</taxon>
        <taxon>Agaricomycetes</taxon>
        <taxon>Agaricomycetidae</taxon>
        <taxon>Agaricales</taxon>
        <taxon>Agaricineae</taxon>
        <taxon>Strophariaceae</taxon>
        <taxon>Pholiota</taxon>
    </lineage>
</organism>
<dbReference type="Proteomes" id="UP000807469">
    <property type="component" value="Unassembled WGS sequence"/>
</dbReference>
<protein>
    <submittedName>
        <fullName evidence="2">Uncharacterized protein</fullName>
    </submittedName>
</protein>
<dbReference type="OrthoDB" id="3038990at2759"/>
<feature type="transmembrane region" description="Helical" evidence="1">
    <location>
        <begin position="60"/>
        <end position="81"/>
    </location>
</feature>
<evidence type="ECO:0000256" key="1">
    <source>
        <dbReference type="SAM" id="Phobius"/>
    </source>
</evidence>
<dbReference type="EMBL" id="MU155259">
    <property type="protein sequence ID" value="KAF9477484.1"/>
    <property type="molecule type" value="Genomic_DNA"/>
</dbReference>
<name>A0A9P5YXU9_9AGAR</name>
<accession>A0A9P5YXU9</accession>
<feature type="transmembrane region" description="Helical" evidence="1">
    <location>
        <begin position="174"/>
        <end position="198"/>
    </location>
</feature>
<keyword evidence="1" id="KW-1133">Transmembrane helix</keyword>
<feature type="non-terminal residue" evidence="2">
    <location>
        <position position="1"/>
    </location>
</feature>
<feature type="transmembrane region" description="Helical" evidence="1">
    <location>
        <begin position="234"/>
        <end position="253"/>
    </location>
</feature>
<proteinExistence type="predicted"/>
<reference evidence="2" key="1">
    <citation type="submission" date="2020-11" db="EMBL/GenBank/DDBJ databases">
        <authorList>
            <consortium name="DOE Joint Genome Institute"/>
            <person name="Ahrendt S."/>
            <person name="Riley R."/>
            <person name="Andreopoulos W."/>
            <person name="Labutti K."/>
            <person name="Pangilinan J."/>
            <person name="Ruiz-Duenas F.J."/>
            <person name="Barrasa J.M."/>
            <person name="Sanchez-Garcia M."/>
            <person name="Camarero S."/>
            <person name="Miyauchi S."/>
            <person name="Serrano A."/>
            <person name="Linde D."/>
            <person name="Babiker R."/>
            <person name="Drula E."/>
            <person name="Ayuso-Fernandez I."/>
            <person name="Pacheco R."/>
            <person name="Padilla G."/>
            <person name="Ferreira P."/>
            <person name="Barriuso J."/>
            <person name="Kellner H."/>
            <person name="Castanera R."/>
            <person name="Alfaro M."/>
            <person name="Ramirez L."/>
            <person name="Pisabarro A.G."/>
            <person name="Kuo A."/>
            <person name="Tritt A."/>
            <person name="Lipzen A."/>
            <person name="He G."/>
            <person name="Yan M."/>
            <person name="Ng V."/>
            <person name="Cullen D."/>
            <person name="Martin F."/>
            <person name="Rosso M.-N."/>
            <person name="Henrissat B."/>
            <person name="Hibbett D."/>
            <person name="Martinez A.T."/>
            <person name="Grigoriev I.V."/>
        </authorList>
    </citation>
    <scope>NUCLEOTIDE SEQUENCE</scope>
    <source>
        <strain evidence="2">CIRM-BRFM 674</strain>
    </source>
</reference>
<gene>
    <name evidence="2" type="ORF">BDN70DRAFT_784811</name>
</gene>
<feature type="non-terminal residue" evidence="2">
    <location>
        <position position="287"/>
    </location>
</feature>
<evidence type="ECO:0000313" key="3">
    <source>
        <dbReference type="Proteomes" id="UP000807469"/>
    </source>
</evidence>
<keyword evidence="1" id="KW-0472">Membrane</keyword>
<keyword evidence="1" id="KW-0812">Transmembrane</keyword>
<dbReference type="AlphaFoldDB" id="A0A9P5YXU9"/>
<keyword evidence="3" id="KW-1185">Reference proteome</keyword>
<sequence>NPLTPMALLPPDTAEQLTLIIYVAIATLAIQTWDTLVHLLDDYILVTKHPIKFPTMVYFISRWTTLAYLVAAVMLNATPIGESHCDVTRKLTAIFYLLAVASSELLFFLHVRAVYIDNLAAVSFLFLLWIASFGSSLTPLVAASTVVVSGVQNINIGPITGYCIGSQEENAPEYLMMAAILPGIHDIFLFFALAYKILRYSCGDNDRPVEKFKTIVFGHHLPRFSKSLFLHGQAYILCLTITNIVTIILISLPSVPPNYGAFVFGGYPGVMIMNVMAGRLYRNTKSG</sequence>
<feature type="transmembrane region" description="Helical" evidence="1">
    <location>
        <begin position="93"/>
        <end position="111"/>
    </location>
</feature>
<feature type="transmembrane region" description="Helical" evidence="1">
    <location>
        <begin position="20"/>
        <end position="40"/>
    </location>
</feature>
<comment type="caution">
    <text evidence="2">The sequence shown here is derived from an EMBL/GenBank/DDBJ whole genome shotgun (WGS) entry which is preliminary data.</text>
</comment>
<feature type="transmembrane region" description="Helical" evidence="1">
    <location>
        <begin position="118"/>
        <end position="142"/>
    </location>
</feature>
<evidence type="ECO:0000313" key="2">
    <source>
        <dbReference type="EMBL" id="KAF9477484.1"/>
    </source>
</evidence>